<proteinExistence type="predicted"/>
<dbReference type="EMBL" id="KI669564">
    <property type="protein sequence ID" value="ETN20066.1"/>
    <property type="molecule type" value="Genomic_DNA"/>
</dbReference>
<accession>W2R476</accession>
<dbReference type="RefSeq" id="XP_008894718.1">
    <property type="nucleotide sequence ID" value="XM_008896470.1"/>
</dbReference>
<dbReference type="AlphaFoldDB" id="W2R476"/>
<name>W2R476_PHYN3</name>
<evidence type="ECO:0000313" key="2">
    <source>
        <dbReference type="Proteomes" id="UP000018817"/>
    </source>
</evidence>
<evidence type="ECO:0000313" key="1">
    <source>
        <dbReference type="EMBL" id="ETN20066.1"/>
    </source>
</evidence>
<dbReference type="VEuPathDB" id="FungiDB:PPTG_21217"/>
<reference evidence="2" key="1">
    <citation type="submission" date="2011-12" db="EMBL/GenBank/DDBJ databases">
        <authorList>
            <consortium name="The Broad Institute Genome Sequencing Platform"/>
            <person name="Russ C."/>
            <person name="Tyler B."/>
            <person name="Panabieres F."/>
            <person name="Shan W."/>
            <person name="Tripathy S."/>
            <person name="Grunwald N."/>
            <person name="Machado M."/>
            <person name="Young S.K."/>
            <person name="Zeng Q."/>
            <person name="Gargeya S."/>
            <person name="Fitzgerald M."/>
            <person name="Haas B."/>
            <person name="Abouelleil A."/>
            <person name="Alvarado L."/>
            <person name="Arachchi H.M."/>
            <person name="Berlin A."/>
            <person name="Chapman S.B."/>
            <person name="Gearin G."/>
            <person name="Goldberg J."/>
            <person name="Griggs A."/>
            <person name="Gujja S."/>
            <person name="Hansen M."/>
            <person name="Heiman D."/>
            <person name="Howarth C."/>
            <person name="Larimer J."/>
            <person name="Lui A."/>
            <person name="MacDonald P.J.P."/>
            <person name="McCowen C."/>
            <person name="Montmayeur A."/>
            <person name="Murphy C."/>
            <person name="Neiman D."/>
            <person name="Pearson M."/>
            <person name="Priest M."/>
            <person name="Roberts A."/>
            <person name="Saif S."/>
            <person name="Shea T."/>
            <person name="Sisk P."/>
            <person name="Stolte C."/>
            <person name="Sykes S."/>
            <person name="Wortman J."/>
            <person name="Nusbaum C."/>
            <person name="Birren B."/>
        </authorList>
    </citation>
    <scope>NUCLEOTIDE SEQUENCE [LARGE SCALE GENOMIC DNA]</scope>
    <source>
        <strain evidence="2">INRA-310</strain>
    </source>
</reference>
<dbReference type="GeneID" id="20189816"/>
<dbReference type="Proteomes" id="UP000018817">
    <property type="component" value="Unassembled WGS sequence"/>
</dbReference>
<protein>
    <submittedName>
        <fullName evidence="1">Uncharacterized protein</fullName>
    </submittedName>
</protein>
<gene>
    <name evidence="1" type="ORF">PPTG_21217</name>
</gene>
<reference evidence="1 2" key="2">
    <citation type="submission" date="2013-11" db="EMBL/GenBank/DDBJ databases">
        <title>The Genome Sequence of Phytophthora parasitica INRA-310.</title>
        <authorList>
            <consortium name="The Broad Institute Genomics Platform"/>
            <person name="Russ C."/>
            <person name="Tyler B."/>
            <person name="Panabieres F."/>
            <person name="Shan W."/>
            <person name="Tripathy S."/>
            <person name="Grunwald N."/>
            <person name="Machado M."/>
            <person name="Johnson C.S."/>
            <person name="Arredondo F."/>
            <person name="Hong C."/>
            <person name="Coffey M."/>
            <person name="Young S.K."/>
            <person name="Zeng Q."/>
            <person name="Gargeya S."/>
            <person name="Fitzgerald M."/>
            <person name="Abouelleil A."/>
            <person name="Alvarado L."/>
            <person name="Chapman S.B."/>
            <person name="Gainer-Dewar J."/>
            <person name="Goldberg J."/>
            <person name="Griggs A."/>
            <person name="Gujja S."/>
            <person name="Hansen M."/>
            <person name="Howarth C."/>
            <person name="Imamovic A."/>
            <person name="Ireland A."/>
            <person name="Larimer J."/>
            <person name="McCowan C."/>
            <person name="Murphy C."/>
            <person name="Pearson M."/>
            <person name="Poon T.W."/>
            <person name="Priest M."/>
            <person name="Roberts A."/>
            <person name="Saif S."/>
            <person name="Shea T."/>
            <person name="Sykes S."/>
            <person name="Wortman J."/>
            <person name="Nusbaum C."/>
            <person name="Birren B."/>
        </authorList>
    </citation>
    <scope>NUCLEOTIDE SEQUENCE [LARGE SCALE GENOMIC DNA]</scope>
    <source>
        <strain evidence="1 2">INRA-310</strain>
    </source>
</reference>
<sequence length="91" mass="9814">MNYYCDRCADGGCGDLVDGIYGYYVDNRGTSDQADGNWRMAASASRFSQTGDALGKAETFCHGDVYPPGPCHFAHLPLVVLDCPAADLDDR</sequence>
<organism evidence="1 2">
    <name type="scientific">Phytophthora nicotianae (strain INRA-310)</name>
    <name type="common">Phytophthora parasitica</name>
    <dbReference type="NCBI Taxonomy" id="761204"/>
    <lineage>
        <taxon>Eukaryota</taxon>
        <taxon>Sar</taxon>
        <taxon>Stramenopiles</taxon>
        <taxon>Oomycota</taxon>
        <taxon>Peronosporomycetes</taxon>
        <taxon>Peronosporales</taxon>
        <taxon>Peronosporaceae</taxon>
        <taxon>Phytophthora</taxon>
    </lineage>
</organism>